<dbReference type="PANTHER" id="PTHR43245:SF58">
    <property type="entry name" value="BLL5923 PROTEIN"/>
    <property type="match status" value="1"/>
</dbReference>
<gene>
    <name evidence="2" type="ORF">NOR51B_1942</name>
</gene>
<dbReference type="Gene3D" id="3.40.50.720">
    <property type="entry name" value="NAD(P)-binding Rossmann-like Domain"/>
    <property type="match status" value="1"/>
</dbReference>
<dbReference type="HOGENOM" id="CLU_007383_6_1_6"/>
<dbReference type="eggNOG" id="COG0451">
    <property type="taxonomic scope" value="Bacteria"/>
</dbReference>
<dbReference type="PANTHER" id="PTHR43245">
    <property type="entry name" value="BIFUNCTIONAL POLYMYXIN RESISTANCE PROTEIN ARNA"/>
    <property type="match status" value="1"/>
</dbReference>
<dbReference type="Pfam" id="PF01370">
    <property type="entry name" value="Epimerase"/>
    <property type="match status" value="1"/>
</dbReference>
<evidence type="ECO:0000313" key="3">
    <source>
        <dbReference type="Proteomes" id="UP000004699"/>
    </source>
</evidence>
<dbReference type="Proteomes" id="UP000004699">
    <property type="component" value="Unassembled WGS sequence"/>
</dbReference>
<protein>
    <submittedName>
        <fullName evidence="2">UDP-N-acetyl-D-quinovosamine 4-epimerase, putative</fullName>
    </submittedName>
</protein>
<dbReference type="SUPFAM" id="SSF51735">
    <property type="entry name" value="NAD(P)-binding Rossmann-fold domains"/>
    <property type="match status" value="1"/>
</dbReference>
<accession>B8KX37</accession>
<evidence type="ECO:0000313" key="2">
    <source>
        <dbReference type="EMBL" id="EED35994.1"/>
    </source>
</evidence>
<dbReference type="EMBL" id="DS999411">
    <property type="protein sequence ID" value="EED35994.1"/>
    <property type="molecule type" value="Genomic_DNA"/>
</dbReference>
<organism evidence="2 3">
    <name type="scientific">Luminiphilus syltensis NOR5-1B</name>
    <dbReference type="NCBI Taxonomy" id="565045"/>
    <lineage>
        <taxon>Bacteria</taxon>
        <taxon>Pseudomonadati</taxon>
        <taxon>Pseudomonadota</taxon>
        <taxon>Gammaproteobacteria</taxon>
        <taxon>Cellvibrionales</taxon>
        <taxon>Halieaceae</taxon>
        <taxon>Luminiphilus</taxon>
    </lineage>
</organism>
<dbReference type="InterPro" id="IPR050177">
    <property type="entry name" value="Lipid_A_modif_metabolic_enz"/>
</dbReference>
<evidence type="ECO:0000259" key="1">
    <source>
        <dbReference type="Pfam" id="PF01370"/>
    </source>
</evidence>
<dbReference type="RefSeq" id="WP_009020738.1">
    <property type="nucleotide sequence ID" value="NZ_DS999411.1"/>
</dbReference>
<keyword evidence="3" id="KW-1185">Reference proteome</keyword>
<sequence length="309" mass="33648">MIMLTGASGYIGKALLQRLIALDREVVTAGRVSIAENIEHRPLDLLTATLDRDLFSGVDTVIHCAGVAHNRGTVDDYRRINVDATIALGQSAVASDCRHFIFLSSLNVVPVTSGDAAASPHDLPKPASAYAESKWHAERQLIQCFAHSGCDLTIVRSSLVYDRQLVANLDLLQRLTRWLPVALPDAGSRMMIARPDLVDLLALLAHRPRSPAADLTQADSASTVRIIVAADGERYMSKRIGSALASRAQIPVPQMCWRLFCPLWDVLRGVPAGTTWAAVGSDHWVGAVDSPEDWQPRYTLEALLAPGRY</sequence>
<dbReference type="AlphaFoldDB" id="B8KX37"/>
<dbReference type="InterPro" id="IPR036291">
    <property type="entry name" value="NAD(P)-bd_dom_sf"/>
</dbReference>
<dbReference type="STRING" id="565045.NOR51B_1942"/>
<feature type="domain" description="NAD-dependent epimerase/dehydratase" evidence="1">
    <location>
        <begin position="2"/>
        <end position="161"/>
    </location>
</feature>
<proteinExistence type="predicted"/>
<name>B8KX37_9GAMM</name>
<dbReference type="InterPro" id="IPR001509">
    <property type="entry name" value="Epimerase_deHydtase"/>
</dbReference>
<dbReference type="OrthoDB" id="9795415at2"/>
<reference evidence="3" key="1">
    <citation type="journal article" date="2013" name="BMC Microbiol.">
        <title>Taxonomy and evolution of bacteriochlorophyll a-containing members of the OM60/NOR5 clade of marine gammaproteobacteria: description of Luminiphilus syltensis gen. nov., sp. nov., reclassification of Haliea rubra as Pseudohaliea rubra gen. nov., comb. nov., and emendation of Chromatocurvus halotolerans.</title>
        <authorList>
            <person name="Spring S."/>
            <person name="Riedel T."/>
            <person name="Sproer C."/>
            <person name="Yan S."/>
            <person name="Harder J."/>
            <person name="Fuchs B.M."/>
        </authorList>
    </citation>
    <scope>NUCLEOTIDE SEQUENCE [LARGE SCALE GENOMIC DNA]</scope>
    <source>
        <strain evidence="3">NOR51-B</strain>
    </source>
</reference>